<evidence type="ECO:0000313" key="3">
    <source>
        <dbReference type="EMBL" id="OZC10872.1"/>
    </source>
</evidence>
<feature type="domain" description="IRS-type PTB" evidence="2">
    <location>
        <begin position="166"/>
        <end position="241"/>
    </location>
</feature>
<dbReference type="AlphaFoldDB" id="A0A238C052"/>
<evidence type="ECO:0000256" key="1">
    <source>
        <dbReference type="SAM" id="MobiDB-lite"/>
    </source>
</evidence>
<dbReference type="InterPro" id="IPR002404">
    <property type="entry name" value="IRS_PTB"/>
</dbReference>
<feature type="compositionally biased region" description="Basic and acidic residues" evidence="1">
    <location>
        <begin position="477"/>
        <end position="487"/>
    </location>
</feature>
<sequence length="752" mass="85138">MEKLEESKYATIKSGIFTGGLHIKSKKTYYAILKDRVLEIYKSSKEEKLGKEAKFLFDLSLTFNIHLHYDAVLKDCIALMMPDETFLMRFEMDSNVWFEMLLDKTRQARSAKLGRLVFRNEYFEVAWDVEPIKKPKLSRRIKDKEPVEDLVIKNAGFFLGKKRLCMYPHTLYIMRKGITACKDTSPPFCSDDYMAFPVSAISIYGHHNRYFFFRAGRCAPTGAGELWFCTDNSEAASSINDKIIKICERENEKKKTRDGMYFSRFNISTRSSRNQTHRERSHTHTQRSSTEVARSLGKETRQIGTKYSVSTINGKEKELLHLTGNCDRFLEEPSHKSSGLSLCCGFVENEFPTVSFSTTKTGQNPSGLLDGYTQMDCVQGCNDLSTHAPNSNYMLAEVQSYMFNNNNCFECMKLSGHKNSDISDSRFLPCGYFSEVPSHLSVVHSDAVDNAASKNVDDLRKRAKSLSNKSWMRAVRKVPDPCTEHSNGKKVRQRTNSSSNGKRTRSFSNHKASRTLQGNQQFDDLTEWDFDAVGRNGSNLIASVDDSSHSCTSSFDIDSSVTLYSGAENVQKVRNEDFENLFGKIQLASNLEQRSNSELLPTNNNDYILPSFDSFLIKNSVKMTDNASDSRWIGTILEQNASSGTSRSQSPVSFKEKNSNGNSEIEISSETMNHFSAPKIPIEISRKCELFVSDETCVEDKQMDLQYVTLHWNRSNASSASSRSSLHATVGSVDKNSLKKRCEYVVIQPHNS</sequence>
<dbReference type="SUPFAM" id="SSF50729">
    <property type="entry name" value="PH domain-like"/>
    <property type="match status" value="2"/>
</dbReference>
<evidence type="ECO:0000259" key="2">
    <source>
        <dbReference type="Pfam" id="PF02174"/>
    </source>
</evidence>
<feature type="region of interest" description="Disordered" evidence="1">
    <location>
        <begin position="477"/>
        <end position="518"/>
    </location>
</feature>
<accession>A0A238C052</accession>
<evidence type="ECO:0000313" key="4">
    <source>
        <dbReference type="Proteomes" id="UP000242913"/>
    </source>
</evidence>
<dbReference type="Pfam" id="PF02174">
    <property type="entry name" value="IRS"/>
    <property type="match status" value="1"/>
</dbReference>
<gene>
    <name evidence="3" type="ORF">X798_02016</name>
</gene>
<dbReference type="Gene3D" id="2.30.29.30">
    <property type="entry name" value="Pleckstrin-homology domain (PH domain)/Phosphotyrosine-binding domain (PTB)"/>
    <property type="match status" value="2"/>
</dbReference>
<dbReference type="OrthoDB" id="946068at2759"/>
<dbReference type="Proteomes" id="UP000242913">
    <property type="component" value="Unassembled WGS sequence"/>
</dbReference>
<protein>
    <recommendedName>
        <fullName evidence="2">IRS-type PTB domain-containing protein</fullName>
    </recommendedName>
</protein>
<reference evidence="3 4" key="1">
    <citation type="submission" date="2015-12" db="EMBL/GenBank/DDBJ databases">
        <title>Draft genome of the nematode, Onchocerca flexuosa.</title>
        <authorList>
            <person name="Mitreva M."/>
        </authorList>
    </citation>
    <scope>NUCLEOTIDE SEQUENCE [LARGE SCALE GENOMIC DNA]</scope>
    <source>
        <strain evidence="3">Red Deer</strain>
    </source>
</reference>
<name>A0A238C052_9BILA</name>
<feature type="compositionally biased region" description="Polar residues" evidence="1">
    <location>
        <begin position="494"/>
        <end position="518"/>
    </location>
</feature>
<proteinExistence type="predicted"/>
<keyword evidence="4" id="KW-1185">Reference proteome</keyword>
<feature type="region of interest" description="Disordered" evidence="1">
    <location>
        <begin position="642"/>
        <end position="663"/>
    </location>
</feature>
<feature type="region of interest" description="Disordered" evidence="1">
    <location>
        <begin position="270"/>
        <end position="297"/>
    </location>
</feature>
<dbReference type="InterPro" id="IPR011993">
    <property type="entry name" value="PH-like_dom_sf"/>
</dbReference>
<feature type="compositionally biased region" description="Polar residues" evidence="1">
    <location>
        <begin position="642"/>
        <end position="652"/>
    </location>
</feature>
<dbReference type="EMBL" id="KZ269983">
    <property type="protein sequence ID" value="OZC10872.1"/>
    <property type="molecule type" value="Genomic_DNA"/>
</dbReference>
<organism evidence="3 4">
    <name type="scientific">Onchocerca flexuosa</name>
    <dbReference type="NCBI Taxonomy" id="387005"/>
    <lineage>
        <taxon>Eukaryota</taxon>
        <taxon>Metazoa</taxon>
        <taxon>Ecdysozoa</taxon>
        <taxon>Nematoda</taxon>
        <taxon>Chromadorea</taxon>
        <taxon>Rhabditida</taxon>
        <taxon>Spirurina</taxon>
        <taxon>Spiruromorpha</taxon>
        <taxon>Filarioidea</taxon>
        <taxon>Onchocercidae</taxon>
        <taxon>Onchocerca</taxon>
    </lineage>
</organism>